<dbReference type="Proteomes" id="UP000215914">
    <property type="component" value="Unassembled WGS sequence"/>
</dbReference>
<dbReference type="AlphaFoldDB" id="A0A9K3NPL8"/>
<reference evidence="1" key="2">
    <citation type="submission" date="2020-06" db="EMBL/GenBank/DDBJ databases">
        <title>Helianthus annuus Genome sequencing and assembly Release 2.</title>
        <authorList>
            <person name="Gouzy J."/>
            <person name="Langlade N."/>
            <person name="Munos S."/>
        </authorList>
    </citation>
    <scope>NUCLEOTIDE SEQUENCE</scope>
    <source>
        <tissue evidence="1">Leaves</tissue>
    </source>
</reference>
<accession>A0A9K3NPL8</accession>
<reference evidence="1" key="1">
    <citation type="journal article" date="2017" name="Nature">
        <title>The sunflower genome provides insights into oil metabolism, flowering and Asterid evolution.</title>
        <authorList>
            <person name="Badouin H."/>
            <person name="Gouzy J."/>
            <person name="Grassa C.J."/>
            <person name="Murat F."/>
            <person name="Staton S.E."/>
            <person name="Cottret L."/>
            <person name="Lelandais-Briere C."/>
            <person name="Owens G.L."/>
            <person name="Carrere S."/>
            <person name="Mayjonade B."/>
            <person name="Legrand L."/>
            <person name="Gill N."/>
            <person name="Kane N.C."/>
            <person name="Bowers J.E."/>
            <person name="Hubner S."/>
            <person name="Bellec A."/>
            <person name="Berard A."/>
            <person name="Berges H."/>
            <person name="Blanchet N."/>
            <person name="Boniface M.C."/>
            <person name="Brunel D."/>
            <person name="Catrice O."/>
            <person name="Chaidir N."/>
            <person name="Claudel C."/>
            <person name="Donnadieu C."/>
            <person name="Faraut T."/>
            <person name="Fievet G."/>
            <person name="Helmstetter N."/>
            <person name="King M."/>
            <person name="Knapp S.J."/>
            <person name="Lai Z."/>
            <person name="Le Paslier M.C."/>
            <person name="Lippi Y."/>
            <person name="Lorenzon L."/>
            <person name="Mandel J.R."/>
            <person name="Marage G."/>
            <person name="Marchand G."/>
            <person name="Marquand E."/>
            <person name="Bret-Mestries E."/>
            <person name="Morien E."/>
            <person name="Nambeesan S."/>
            <person name="Nguyen T."/>
            <person name="Pegot-Espagnet P."/>
            <person name="Pouilly N."/>
            <person name="Raftis F."/>
            <person name="Sallet E."/>
            <person name="Schiex T."/>
            <person name="Thomas J."/>
            <person name="Vandecasteele C."/>
            <person name="Vares D."/>
            <person name="Vear F."/>
            <person name="Vautrin S."/>
            <person name="Crespi M."/>
            <person name="Mangin B."/>
            <person name="Burke J.M."/>
            <person name="Salse J."/>
            <person name="Munos S."/>
            <person name="Vincourt P."/>
            <person name="Rieseberg L.H."/>
            <person name="Langlade N.B."/>
        </authorList>
    </citation>
    <scope>NUCLEOTIDE SEQUENCE</scope>
    <source>
        <tissue evidence="1">Leaves</tissue>
    </source>
</reference>
<proteinExistence type="predicted"/>
<protein>
    <submittedName>
        <fullName evidence="1">Uncharacterized protein</fullName>
    </submittedName>
</protein>
<name>A0A9K3NPL8_HELAN</name>
<dbReference type="EMBL" id="MNCJ02000320">
    <property type="protein sequence ID" value="KAF5806798.1"/>
    <property type="molecule type" value="Genomic_DNA"/>
</dbReference>
<sequence>MAPKTQKRKPATKRTDKSEVEIMSEPYHNMVAYLDPEDKLIEYKGITKWLRESRINHAITHQTTVYKSLIKALWDSAEVVEIDGTVVIRGRVNDQDVVVSVEILNTVLQLGDDPEASYSVPLKCQRGCLLRMKCVGDILRNQLNKASLSLRYMF</sequence>
<gene>
    <name evidence="1" type="ORF">HanXRQr2_Chr05g0225811</name>
</gene>
<evidence type="ECO:0000313" key="2">
    <source>
        <dbReference type="Proteomes" id="UP000215914"/>
    </source>
</evidence>
<organism evidence="1 2">
    <name type="scientific">Helianthus annuus</name>
    <name type="common">Common sunflower</name>
    <dbReference type="NCBI Taxonomy" id="4232"/>
    <lineage>
        <taxon>Eukaryota</taxon>
        <taxon>Viridiplantae</taxon>
        <taxon>Streptophyta</taxon>
        <taxon>Embryophyta</taxon>
        <taxon>Tracheophyta</taxon>
        <taxon>Spermatophyta</taxon>
        <taxon>Magnoliopsida</taxon>
        <taxon>eudicotyledons</taxon>
        <taxon>Gunneridae</taxon>
        <taxon>Pentapetalae</taxon>
        <taxon>asterids</taxon>
        <taxon>campanulids</taxon>
        <taxon>Asterales</taxon>
        <taxon>Asteraceae</taxon>
        <taxon>Asteroideae</taxon>
        <taxon>Heliantheae alliance</taxon>
        <taxon>Heliantheae</taxon>
        <taxon>Helianthus</taxon>
    </lineage>
</organism>
<comment type="caution">
    <text evidence="1">The sequence shown here is derived from an EMBL/GenBank/DDBJ whole genome shotgun (WGS) entry which is preliminary data.</text>
</comment>
<dbReference type="Gramene" id="mRNA:HanXRQr2_Chr05g0225811">
    <property type="protein sequence ID" value="CDS:HanXRQr2_Chr05g0225811.1"/>
    <property type="gene ID" value="HanXRQr2_Chr05g0225811"/>
</dbReference>
<evidence type="ECO:0000313" key="1">
    <source>
        <dbReference type="EMBL" id="KAF5806798.1"/>
    </source>
</evidence>
<keyword evidence="2" id="KW-1185">Reference proteome</keyword>